<dbReference type="Pfam" id="PF02775">
    <property type="entry name" value="TPP_enzyme_C"/>
    <property type="match status" value="1"/>
</dbReference>
<dbReference type="PANTHER" id="PTHR18968">
    <property type="entry name" value="THIAMINE PYROPHOSPHATE ENZYMES"/>
    <property type="match status" value="1"/>
</dbReference>
<evidence type="ECO:0000256" key="8">
    <source>
        <dbReference type="ARBA" id="ARBA00022842"/>
    </source>
</evidence>
<dbReference type="InterPro" id="IPR011766">
    <property type="entry name" value="TPP_enzyme_TPP-bd"/>
</dbReference>
<keyword evidence="10 11" id="KW-0100">Branched-chain amino acid biosynthesis</keyword>
<keyword evidence="16" id="KW-1185">Reference proteome</keyword>
<dbReference type="InterPro" id="IPR000399">
    <property type="entry name" value="TPP-bd_CS"/>
</dbReference>
<evidence type="ECO:0000256" key="11">
    <source>
        <dbReference type="RuleBase" id="RU003591"/>
    </source>
</evidence>
<dbReference type="CDD" id="cd07035">
    <property type="entry name" value="TPP_PYR_POX_like"/>
    <property type="match status" value="1"/>
</dbReference>
<comment type="caution">
    <text evidence="15">The sequence shown here is derived from an EMBL/GenBank/DDBJ whole genome shotgun (WGS) entry which is preliminary data.</text>
</comment>
<dbReference type="FunFam" id="3.40.50.1220:FF:000008">
    <property type="entry name" value="Acetolactate synthase"/>
    <property type="match status" value="1"/>
</dbReference>
<dbReference type="SUPFAM" id="SSF52467">
    <property type="entry name" value="DHS-like NAD/FAD-binding domain"/>
    <property type="match status" value="1"/>
</dbReference>
<comment type="cofactor">
    <cofactor evidence="11">
        <name>thiamine diphosphate</name>
        <dbReference type="ChEBI" id="CHEBI:58937"/>
    </cofactor>
    <text evidence="11">Binds 1 thiamine pyrophosphate per subunit.</text>
</comment>
<dbReference type="PANTHER" id="PTHR18968:SF13">
    <property type="entry name" value="ACETOLACTATE SYNTHASE CATALYTIC SUBUNIT, MITOCHONDRIAL"/>
    <property type="match status" value="1"/>
</dbReference>
<dbReference type="OrthoDB" id="4494979at2"/>
<evidence type="ECO:0000256" key="3">
    <source>
        <dbReference type="ARBA" id="ARBA00007812"/>
    </source>
</evidence>
<accession>A0A562NSE0</accession>
<dbReference type="PROSITE" id="PS00187">
    <property type="entry name" value="TPP_ENZYMES"/>
    <property type="match status" value="1"/>
</dbReference>
<protein>
    <recommendedName>
        <fullName evidence="4 11">Acetolactate synthase</fullName>
        <ecNumber evidence="4 11">2.2.1.6</ecNumber>
    </recommendedName>
</protein>
<dbReference type="CDD" id="cd02015">
    <property type="entry name" value="TPP_AHAS"/>
    <property type="match status" value="1"/>
</dbReference>
<keyword evidence="8 11" id="KW-0460">Magnesium</keyword>
<feature type="domain" description="Thiamine pyrophosphate enzyme TPP-binding" evidence="13">
    <location>
        <begin position="397"/>
        <end position="544"/>
    </location>
</feature>
<keyword evidence="9 11" id="KW-0786">Thiamine pyrophosphate</keyword>
<evidence type="ECO:0000256" key="1">
    <source>
        <dbReference type="ARBA" id="ARBA00004974"/>
    </source>
</evidence>
<dbReference type="UniPathway" id="UPA00047">
    <property type="reaction ID" value="UER00055"/>
</dbReference>
<evidence type="ECO:0000256" key="2">
    <source>
        <dbReference type="ARBA" id="ARBA00005025"/>
    </source>
</evidence>
<dbReference type="RefSeq" id="WP_145397337.1">
    <property type="nucleotide sequence ID" value="NZ_VLKU01000004.1"/>
</dbReference>
<dbReference type="NCBIfam" id="NF006581">
    <property type="entry name" value="PRK09107.1"/>
    <property type="match status" value="1"/>
</dbReference>
<evidence type="ECO:0000259" key="14">
    <source>
        <dbReference type="Pfam" id="PF02776"/>
    </source>
</evidence>
<proteinExistence type="inferred from homology"/>
<evidence type="ECO:0000313" key="16">
    <source>
        <dbReference type="Proteomes" id="UP000316225"/>
    </source>
</evidence>
<keyword evidence="7 11" id="KW-0479">Metal-binding</keyword>
<evidence type="ECO:0000256" key="5">
    <source>
        <dbReference type="ARBA" id="ARBA00022605"/>
    </source>
</evidence>
<dbReference type="GO" id="GO:0030976">
    <property type="term" value="F:thiamine pyrophosphate binding"/>
    <property type="evidence" value="ECO:0007669"/>
    <property type="project" value="UniProtKB-UniRule"/>
</dbReference>
<dbReference type="GO" id="GO:0003984">
    <property type="term" value="F:acetolactate synthase activity"/>
    <property type="evidence" value="ECO:0007669"/>
    <property type="project" value="UniProtKB-EC"/>
</dbReference>
<dbReference type="GO" id="GO:0009097">
    <property type="term" value="P:isoleucine biosynthetic process"/>
    <property type="evidence" value="ECO:0007669"/>
    <property type="project" value="UniProtKB-UniPathway"/>
</dbReference>
<dbReference type="InterPro" id="IPR012000">
    <property type="entry name" value="Thiamin_PyroP_enz_cen_dom"/>
</dbReference>
<comment type="pathway">
    <text evidence="2 11">Amino-acid biosynthesis; L-valine biosynthesis; L-valine from pyruvate: step 1/4.</text>
</comment>
<dbReference type="GO" id="GO:0005948">
    <property type="term" value="C:acetolactate synthase complex"/>
    <property type="evidence" value="ECO:0007669"/>
    <property type="project" value="TreeGrafter"/>
</dbReference>
<dbReference type="InterPro" id="IPR012001">
    <property type="entry name" value="Thiamin_PyroP_enz_TPP-bd_dom"/>
</dbReference>
<dbReference type="AlphaFoldDB" id="A0A562NSE0"/>
<dbReference type="InterPro" id="IPR012846">
    <property type="entry name" value="Acetolactate_synth_lsu"/>
</dbReference>
<dbReference type="GO" id="GO:0009099">
    <property type="term" value="P:L-valine biosynthetic process"/>
    <property type="evidence" value="ECO:0007669"/>
    <property type="project" value="UniProtKB-UniPathway"/>
</dbReference>
<dbReference type="InterPro" id="IPR029035">
    <property type="entry name" value="DHS-like_NAD/FAD-binding_dom"/>
</dbReference>
<comment type="catalytic activity">
    <reaction evidence="11">
        <text>2 pyruvate + H(+) = (2S)-2-acetolactate + CO2</text>
        <dbReference type="Rhea" id="RHEA:25249"/>
        <dbReference type="ChEBI" id="CHEBI:15361"/>
        <dbReference type="ChEBI" id="CHEBI:15378"/>
        <dbReference type="ChEBI" id="CHEBI:16526"/>
        <dbReference type="ChEBI" id="CHEBI:58476"/>
        <dbReference type="EC" id="2.2.1.6"/>
    </reaction>
</comment>
<dbReference type="Pfam" id="PF02776">
    <property type="entry name" value="TPP_enzyme_N"/>
    <property type="match status" value="1"/>
</dbReference>
<evidence type="ECO:0000256" key="10">
    <source>
        <dbReference type="ARBA" id="ARBA00023304"/>
    </source>
</evidence>
<sequence length="584" mass="63529">MSRDMTGARMVVEALRDQGVDTVFGYPGGAVLPIYDELFQQNDIKHILVRHEQGAVHMAEGYARSTGKPGVVLVTSGPGATNAVTGLTDALMDSIPLIVISGQVPTFLIGTDGFQEADTIGITRPCTKHNWLVKDTDVLAATIHKAFHVATSGRPGPVLVDIPKDVQFATGEYVGPKQIETPTYQPTKKGDIAAITRLAEMIERAERPIFYTGGGVINSGPGASQLLRELAEATGFPVTSTLMGLGAYPATGKGWIGMLGMHGLYEANMAMHDCDLMIAVGARFDDRITGRVADFSPGSVKVQIDIDPSSINKVIHVDLPIVGDVAHVLEDLLKIWKARGRKTNAEALPKWWAQIEQWKARDCLAYKGSDSIIKPQYALQRLHELTKHRKPYVATEVGQHQMWAAQYLHFDDPNHWMTSGGLGTMGYGLPASIGAQVAHPEALVINVAGDASWLMNMQEMSTAVQFRAPVKQFILNNERLGMVRQWQQLLHGERYSQSWSESLPDFVKLAEAFGCKGRVVSDPAELDDAIQEMLDYDGPYILDVLVEKHENCFPMIPSGKPHNEMLLGDASTEGAITGAGGALV</sequence>
<dbReference type="Pfam" id="PF00205">
    <property type="entry name" value="TPP_enzyme_M"/>
    <property type="match status" value="1"/>
</dbReference>
<keyword evidence="5 11" id="KW-0028">Amino-acid biosynthesis</keyword>
<name>A0A562NSE0_9RHOB</name>
<dbReference type="InterPro" id="IPR029061">
    <property type="entry name" value="THDP-binding"/>
</dbReference>
<dbReference type="UniPathway" id="UPA00049">
    <property type="reaction ID" value="UER00059"/>
</dbReference>
<feature type="domain" description="Thiamine pyrophosphate enzyme N-terminal TPP-binding" evidence="14">
    <location>
        <begin position="5"/>
        <end position="120"/>
    </location>
</feature>
<dbReference type="InterPro" id="IPR039368">
    <property type="entry name" value="AHAS_TPP"/>
</dbReference>
<evidence type="ECO:0000256" key="6">
    <source>
        <dbReference type="ARBA" id="ARBA00022679"/>
    </source>
</evidence>
<dbReference type="InterPro" id="IPR045229">
    <property type="entry name" value="TPP_enz"/>
</dbReference>
<evidence type="ECO:0000256" key="9">
    <source>
        <dbReference type="ARBA" id="ARBA00023052"/>
    </source>
</evidence>
<dbReference type="EMBL" id="VLKU01000004">
    <property type="protein sequence ID" value="TWI35112.1"/>
    <property type="molecule type" value="Genomic_DNA"/>
</dbReference>
<dbReference type="FunFam" id="3.40.50.970:FF:000007">
    <property type="entry name" value="Acetolactate synthase"/>
    <property type="match status" value="1"/>
</dbReference>
<reference evidence="15 16" key="1">
    <citation type="journal article" date="2015" name="Stand. Genomic Sci.">
        <title>Genomic Encyclopedia of Bacterial and Archaeal Type Strains, Phase III: the genomes of soil and plant-associated and newly described type strains.</title>
        <authorList>
            <person name="Whitman W.B."/>
            <person name="Woyke T."/>
            <person name="Klenk H.P."/>
            <person name="Zhou Y."/>
            <person name="Lilburn T.G."/>
            <person name="Beck B.J."/>
            <person name="De Vos P."/>
            <person name="Vandamme P."/>
            <person name="Eisen J.A."/>
            <person name="Garrity G."/>
            <person name="Hugenholtz P."/>
            <person name="Kyrpides N.C."/>
        </authorList>
    </citation>
    <scope>NUCLEOTIDE SEQUENCE [LARGE SCALE GENOMIC DNA]</scope>
    <source>
        <strain evidence="15 16">CGMCC 1.5364</strain>
    </source>
</reference>
<dbReference type="SUPFAM" id="SSF52518">
    <property type="entry name" value="Thiamin diphosphate-binding fold (THDP-binding)"/>
    <property type="match status" value="2"/>
</dbReference>
<evidence type="ECO:0000256" key="7">
    <source>
        <dbReference type="ARBA" id="ARBA00022723"/>
    </source>
</evidence>
<dbReference type="GO" id="GO:0050660">
    <property type="term" value="F:flavin adenine dinucleotide binding"/>
    <property type="evidence" value="ECO:0007669"/>
    <property type="project" value="InterPro"/>
</dbReference>
<evidence type="ECO:0000259" key="12">
    <source>
        <dbReference type="Pfam" id="PF00205"/>
    </source>
</evidence>
<evidence type="ECO:0000259" key="13">
    <source>
        <dbReference type="Pfam" id="PF02775"/>
    </source>
</evidence>
<dbReference type="GO" id="GO:0000287">
    <property type="term" value="F:magnesium ion binding"/>
    <property type="evidence" value="ECO:0007669"/>
    <property type="project" value="UniProtKB-UniRule"/>
</dbReference>
<feature type="domain" description="Thiamine pyrophosphate enzyme central" evidence="12">
    <location>
        <begin position="195"/>
        <end position="332"/>
    </location>
</feature>
<comment type="pathway">
    <text evidence="1 11">Amino-acid biosynthesis; L-isoleucine biosynthesis; L-isoleucine from 2-oxobutanoate: step 1/4.</text>
</comment>
<evidence type="ECO:0000313" key="15">
    <source>
        <dbReference type="EMBL" id="TWI35112.1"/>
    </source>
</evidence>
<gene>
    <name evidence="15" type="ORF">IQ24_01621</name>
</gene>
<dbReference type="EC" id="2.2.1.6" evidence="4 11"/>
<dbReference type="Proteomes" id="UP000316225">
    <property type="component" value="Unassembled WGS sequence"/>
</dbReference>
<dbReference type="NCBIfam" id="TIGR00118">
    <property type="entry name" value="acolac_lg"/>
    <property type="match status" value="1"/>
</dbReference>
<comment type="similarity">
    <text evidence="3 11">Belongs to the TPP enzyme family.</text>
</comment>
<comment type="cofactor">
    <cofactor evidence="11">
        <name>Mg(2+)</name>
        <dbReference type="ChEBI" id="CHEBI:18420"/>
    </cofactor>
    <text evidence="11">Binds 1 Mg(2+) ion per subunit.</text>
</comment>
<keyword evidence="6 11" id="KW-0808">Transferase</keyword>
<organism evidence="15 16">
    <name type="scientific">Paracoccus sulfuroxidans</name>
    <dbReference type="NCBI Taxonomy" id="384678"/>
    <lineage>
        <taxon>Bacteria</taxon>
        <taxon>Pseudomonadati</taxon>
        <taxon>Pseudomonadota</taxon>
        <taxon>Alphaproteobacteria</taxon>
        <taxon>Rhodobacterales</taxon>
        <taxon>Paracoccaceae</taxon>
        <taxon>Paracoccus</taxon>
    </lineage>
</organism>
<dbReference type="Gene3D" id="3.40.50.1220">
    <property type="entry name" value="TPP-binding domain"/>
    <property type="match status" value="1"/>
</dbReference>
<dbReference type="Gene3D" id="3.40.50.970">
    <property type="match status" value="2"/>
</dbReference>
<evidence type="ECO:0000256" key="4">
    <source>
        <dbReference type="ARBA" id="ARBA00013145"/>
    </source>
</evidence>